<dbReference type="PANTHER" id="PTHR11804:SF79">
    <property type="entry name" value="MITOCHONDRIAL INTERMEDIATE PEPTIDASE"/>
    <property type="match status" value="1"/>
</dbReference>
<dbReference type="OrthoDB" id="17530at2759"/>
<organism evidence="17 18">
    <name type="scientific">Scleroderma citrinum Foug A</name>
    <dbReference type="NCBI Taxonomy" id="1036808"/>
    <lineage>
        <taxon>Eukaryota</taxon>
        <taxon>Fungi</taxon>
        <taxon>Dikarya</taxon>
        <taxon>Basidiomycota</taxon>
        <taxon>Agaricomycotina</taxon>
        <taxon>Agaricomycetes</taxon>
        <taxon>Agaricomycetidae</taxon>
        <taxon>Boletales</taxon>
        <taxon>Sclerodermatineae</taxon>
        <taxon>Sclerodermataceae</taxon>
        <taxon>Scleroderma</taxon>
    </lineage>
</organism>
<evidence type="ECO:0000256" key="14">
    <source>
        <dbReference type="ARBA" id="ARBA00032470"/>
    </source>
</evidence>
<dbReference type="FunFam" id="3.40.390.10:FF:000055">
    <property type="entry name" value="Related to mitochondrial intermediate peptidase"/>
    <property type="match status" value="1"/>
</dbReference>
<dbReference type="InterPro" id="IPR024079">
    <property type="entry name" value="MetalloPept_cat_dom_sf"/>
</dbReference>
<dbReference type="STRING" id="1036808.A0A0C3EQY4"/>
<evidence type="ECO:0000313" key="18">
    <source>
        <dbReference type="Proteomes" id="UP000053989"/>
    </source>
</evidence>
<dbReference type="GO" id="GO:0004222">
    <property type="term" value="F:metalloendopeptidase activity"/>
    <property type="evidence" value="ECO:0007669"/>
    <property type="project" value="UniProtKB-EC"/>
</dbReference>
<dbReference type="GO" id="GO:0005759">
    <property type="term" value="C:mitochondrial matrix"/>
    <property type="evidence" value="ECO:0007669"/>
    <property type="project" value="UniProtKB-SubCell"/>
</dbReference>
<dbReference type="GO" id="GO:0006518">
    <property type="term" value="P:peptide metabolic process"/>
    <property type="evidence" value="ECO:0007669"/>
    <property type="project" value="TreeGrafter"/>
</dbReference>
<evidence type="ECO:0000256" key="15">
    <source>
        <dbReference type="RuleBase" id="RU003435"/>
    </source>
</evidence>
<dbReference type="Gene3D" id="1.10.1370.10">
    <property type="entry name" value="Neurolysin, domain 3"/>
    <property type="match status" value="1"/>
</dbReference>
<keyword evidence="11 15" id="KW-0482">Metalloprotease</keyword>
<keyword evidence="9 15" id="KW-0862">Zinc</keyword>
<evidence type="ECO:0000256" key="4">
    <source>
        <dbReference type="ARBA" id="ARBA00012441"/>
    </source>
</evidence>
<keyword evidence="7 15" id="KW-0479">Metal-binding</keyword>
<dbReference type="Proteomes" id="UP000053989">
    <property type="component" value="Unassembled WGS sequence"/>
</dbReference>
<comment type="cofactor">
    <cofactor evidence="15">
        <name>Zn(2+)</name>
        <dbReference type="ChEBI" id="CHEBI:29105"/>
    </cofactor>
    <text evidence="15">Binds 1 zinc ion.</text>
</comment>
<reference evidence="18" key="2">
    <citation type="submission" date="2015-01" db="EMBL/GenBank/DDBJ databases">
        <title>Evolutionary Origins and Diversification of the Mycorrhizal Mutualists.</title>
        <authorList>
            <consortium name="DOE Joint Genome Institute"/>
            <consortium name="Mycorrhizal Genomics Consortium"/>
            <person name="Kohler A."/>
            <person name="Kuo A."/>
            <person name="Nagy L.G."/>
            <person name="Floudas D."/>
            <person name="Copeland A."/>
            <person name="Barry K.W."/>
            <person name="Cichocki N."/>
            <person name="Veneault-Fourrey C."/>
            <person name="LaButti K."/>
            <person name="Lindquist E.A."/>
            <person name="Lipzen A."/>
            <person name="Lundell T."/>
            <person name="Morin E."/>
            <person name="Murat C."/>
            <person name="Riley R."/>
            <person name="Ohm R."/>
            <person name="Sun H."/>
            <person name="Tunlid A."/>
            <person name="Henrissat B."/>
            <person name="Grigoriev I.V."/>
            <person name="Hibbett D.S."/>
            <person name="Martin F."/>
        </authorList>
    </citation>
    <scope>NUCLEOTIDE SEQUENCE [LARGE SCALE GENOMIC DNA]</scope>
    <source>
        <strain evidence="18">Foug A</strain>
    </source>
</reference>
<evidence type="ECO:0000256" key="2">
    <source>
        <dbReference type="ARBA" id="ARBA00004305"/>
    </source>
</evidence>
<dbReference type="Pfam" id="PF01432">
    <property type="entry name" value="Peptidase_M3"/>
    <property type="match status" value="1"/>
</dbReference>
<dbReference type="GO" id="GO:0006627">
    <property type="term" value="P:protein processing involved in protein targeting to mitochondrion"/>
    <property type="evidence" value="ECO:0007669"/>
    <property type="project" value="TreeGrafter"/>
</dbReference>
<dbReference type="InParanoid" id="A0A0C3EQY4"/>
<evidence type="ECO:0000259" key="16">
    <source>
        <dbReference type="Pfam" id="PF01432"/>
    </source>
</evidence>
<dbReference type="GO" id="GO:0046872">
    <property type="term" value="F:metal ion binding"/>
    <property type="evidence" value="ECO:0007669"/>
    <property type="project" value="UniProtKB-UniRule"/>
</dbReference>
<evidence type="ECO:0000256" key="8">
    <source>
        <dbReference type="ARBA" id="ARBA00022801"/>
    </source>
</evidence>
<accession>A0A0C3EQY4</accession>
<comment type="catalytic activity">
    <reaction evidence="1">
        <text>Release of an N-terminal octapeptide as second stage of processing of some proteins imported into the mitochondrion.</text>
        <dbReference type="EC" id="3.4.24.59"/>
    </reaction>
</comment>
<dbReference type="FunCoup" id="A0A0C3EQY4">
    <property type="interactions" value="370"/>
</dbReference>
<comment type="function">
    <text evidence="13">Cleaves proteins, imported into the mitochondrion, to their mature size. While most mitochondrial precursor proteins are processed to the mature form in one step by mitochondrial processing peptidase (MPP), the sequential cleavage by MIP of an octapeptide after initial processing by MPP is a required step for a subgroup of nuclear-encoded precursor proteins destined for the matrix or the inner membrane.</text>
</comment>
<dbReference type="HOGENOM" id="CLU_001805_0_0_1"/>
<evidence type="ECO:0000256" key="6">
    <source>
        <dbReference type="ARBA" id="ARBA00022670"/>
    </source>
</evidence>
<dbReference type="CDD" id="cd06457">
    <property type="entry name" value="M3A_MIP"/>
    <property type="match status" value="1"/>
</dbReference>
<evidence type="ECO:0000256" key="7">
    <source>
        <dbReference type="ARBA" id="ARBA00022723"/>
    </source>
</evidence>
<evidence type="ECO:0000256" key="12">
    <source>
        <dbReference type="ARBA" id="ARBA00023128"/>
    </source>
</evidence>
<gene>
    <name evidence="17" type="ORF">SCLCIDRAFT_101954</name>
</gene>
<dbReference type="Gene3D" id="3.40.390.10">
    <property type="entry name" value="Collagenase (Catalytic Domain)"/>
    <property type="match status" value="1"/>
</dbReference>
<keyword evidence="18" id="KW-1185">Reference proteome</keyword>
<evidence type="ECO:0000256" key="9">
    <source>
        <dbReference type="ARBA" id="ARBA00022833"/>
    </source>
</evidence>
<evidence type="ECO:0000256" key="5">
    <source>
        <dbReference type="ARBA" id="ARBA00018046"/>
    </source>
</evidence>
<dbReference type="EMBL" id="KN822005">
    <property type="protein sequence ID" value="KIM70216.1"/>
    <property type="molecule type" value="Genomic_DNA"/>
</dbReference>
<evidence type="ECO:0000256" key="10">
    <source>
        <dbReference type="ARBA" id="ARBA00022946"/>
    </source>
</evidence>
<keyword evidence="6 15" id="KW-0645">Protease</keyword>
<name>A0A0C3EQY4_9AGAM</name>
<comment type="similarity">
    <text evidence="3 15">Belongs to the peptidase M3 family.</text>
</comment>
<keyword evidence="8 15" id="KW-0378">Hydrolase</keyword>
<reference evidence="17 18" key="1">
    <citation type="submission" date="2014-04" db="EMBL/GenBank/DDBJ databases">
        <authorList>
            <consortium name="DOE Joint Genome Institute"/>
            <person name="Kuo A."/>
            <person name="Kohler A."/>
            <person name="Nagy L.G."/>
            <person name="Floudas D."/>
            <person name="Copeland A."/>
            <person name="Barry K.W."/>
            <person name="Cichocki N."/>
            <person name="Veneault-Fourrey C."/>
            <person name="LaButti K."/>
            <person name="Lindquist E.A."/>
            <person name="Lipzen A."/>
            <person name="Lundell T."/>
            <person name="Morin E."/>
            <person name="Murat C."/>
            <person name="Sun H."/>
            <person name="Tunlid A."/>
            <person name="Henrissat B."/>
            <person name="Grigoriev I.V."/>
            <person name="Hibbett D.S."/>
            <person name="Martin F."/>
            <person name="Nordberg H.P."/>
            <person name="Cantor M.N."/>
            <person name="Hua S.X."/>
        </authorList>
    </citation>
    <scope>NUCLEOTIDE SEQUENCE [LARGE SCALE GENOMIC DNA]</scope>
    <source>
        <strain evidence="17 18">Foug A</strain>
    </source>
</reference>
<evidence type="ECO:0000256" key="13">
    <source>
        <dbReference type="ARBA" id="ARBA00025208"/>
    </source>
</evidence>
<comment type="subcellular location">
    <subcellularLocation>
        <location evidence="2">Mitochondrion matrix</location>
    </subcellularLocation>
</comment>
<dbReference type="InterPro" id="IPR045090">
    <property type="entry name" value="Pept_M3A_M3B"/>
</dbReference>
<dbReference type="AlphaFoldDB" id="A0A0C3EQY4"/>
<evidence type="ECO:0000313" key="17">
    <source>
        <dbReference type="EMBL" id="KIM70216.1"/>
    </source>
</evidence>
<dbReference type="SUPFAM" id="SSF55486">
    <property type="entry name" value="Metalloproteases ('zincins'), catalytic domain"/>
    <property type="match status" value="1"/>
</dbReference>
<feature type="domain" description="Peptidase M3A/M3B catalytic" evidence="16">
    <location>
        <begin position="283"/>
        <end position="745"/>
    </location>
</feature>
<dbReference type="PANTHER" id="PTHR11804">
    <property type="entry name" value="PROTEASE M3 THIMET OLIGOPEPTIDASE-RELATED"/>
    <property type="match status" value="1"/>
</dbReference>
<dbReference type="EC" id="3.4.24.59" evidence="4"/>
<evidence type="ECO:0000256" key="11">
    <source>
        <dbReference type="ARBA" id="ARBA00023049"/>
    </source>
</evidence>
<dbReference type="InterPro" id="IPR033851">
    <property type="entry name" value="M3A_MIP"/>
</dbReference>
<dbReference type="InterPro" id="IPR024077">
    <property type="entry name" value="Neurolysin/TOP_dom2"/>
</dbReference>
<proteinExistence type="inferred from homology"/>
<dbReference type="InterPro" id="IPR001567">
    <property type="entry name" value="Pept_M3A_M3B_dom"/>
</dbReference>
<evidence type="ECO:0000256" key="3">
    <source>
        <dbReference type="ARBA" id="ARBA00006040"/>
    </source>
</evidence>
<keyword evidence="10" id="KW-0809">Transit peptide</keyword>
<protein>
    <recommendedName>
        <fullName evidence="5">Mitochondrial intermediate peptidase</fullName>
        <ecNumber evidence="4">3.4.24.59</ecNumber>
    </recommendedName>
    <alternativeName>
        <fullName evidence="14">Octapeptidyl aminopeptidase</fullName>
    </alternativeName>
</protein>
<keyword evidence="12" id="KW-0496">Mitochondrion</keyword>
<sequence>MLFRLAENVLRRISRLPFRPQPCLPSRFQYYTISTPTSAIIPPSPDDFELVSLFDYPRASEESRPLTVSGIFQHTQLNTPTGFTVLADSTLVRAQLLTERILRAPQSRSELFKVVKNLDRLSDLLCGVIDLAELLRNAHPDPEWVRSANESYEKLCEYMNVLNTNVGLYQVLDMILHDPEIVKSLSPEAHQTALIFWRDFKKSAIRLPPQSREKFVSLSSEILSLGHEFVTQASAPRPATVIEPSELEGLENNGMGTRLRRQASSTQKGILVYPGSHQAHMIMSSAPNESPRRKLYVASHSSTPRQIECLERLLCARAELAQLVGWDSYAGMTLHDKMAKHPEHVNQFLDTVLDQTAGHAREALHALRLRKQAHLKSPSLPIIQAWDRSYYCPPEPLEPPIPLPPLSLGCVFMGLSRLFKHLYGIWLRPAEALSGEVWHPDVRKMEVVDEDHGVIGWIYADLFTRDGKACGAAHYTVRCSRRTDDDDEAGDLSVAGTEEFIEASQSFEAVKRHRLRGVQGVHQLPLVVLLCEFARPTIARGIPVLEWHEVQTLFHEMGHAMHSMIGRTEYHNVAGTRCATDFVELPSILMEHFLNSPAVLSLFDASTTTVTDQIANHHKDPCHFIDTHGSILLSVLDQIYHSPAVLEPSFDSTTSLRNLYDARALIPYVGGTSFQTQFGHLFGYGATYYSYLFDRVIASHVWQNIFSSDPLHRDLGEKYKTKVLRYGGGRDPWLMLSALLDKPDLEVGDAAAMREVGRWGIEDGSSTERH</sequence>
<evidence type="ECO:0000256" key="1">
    <source>
        <dbReference type="ARBA" id="ARBA00000436"/>
    </source>
</evidence>